<accession>A0A238JVH7</accession>
<evidence type="ECO:0000313" key="1">
    <source>
        <dbReference type="EMBL" id="SMX34650.1"/>
    </source>
</evidence>
<evidence type="ECO:0000313" key="2">
    <source>
        <dbReference type="Proteomes" id="UP000202922"/>
    </source>
</evidence>
<keyword evidence="2" id="KW-1185">Reference proteome</keyword>
<dbReference type="EMBL" id="FXYE01000001">
    <property type="protein sequence ID" value="SMX34650.1"/>
    <property type="molecule type" value="Genomic_DNA"/>
</dbReference>
<dbReference type="OrthoDB" id="7773807at2"/>
<proteinExistence type="predicted"/>
<sequence>MKKPLLPVLSAVLLIGACSTVSESRLNPFNWFGGSTEETLSVSEVPAAPVERRWLVDQVVSMQIERVPGGAIVRATGLPTEQGYWEADLVAENNAKPQDGTLVFSFRAFPPPTVGPAGTQASREITAAVFLSDQSLANVRTIVVRGAQNQRSSRR</sequence>
<organism evidence="1 2">
    <name type="scientific">Actibacterium lipolyticum</name>
    <dbReference type="NCBI Taxonomy" id="1524263"/>
    <lineage>
        <taxon>Bacteria</taxon>
        <taxon>Pseudomonadati</taxon>
        <taxon>Pseudomonadota</taxon>
        <taxon>Alphaproteobacteria</taxon>
        <taxon>Rhodobacterales</taxon>
        <taxon>Roseobacteraceae</taxon>
        <taxon>Actibacterium</taxon>
    </lineage>
</organism>
<dbReference type="RefSeq" id="WP_093966963.1">
    <property type="nucleotide sequence ID" value="NZ_FXYE01000001.1"/>
</dbReference>
<gene>
    <name evidence="1" type="ORF">COL8621_01418</name>
</gene>
<dbReference type="PROSITE" id="PS51257">
    <property type="entry name" value="PROKAR_LIPOPROTEIN"/>
    <property type="match status" value="1"/>
</dbReference>
<dbReference type="Proteomes" id="UP000202922">
    <property type="component" value="Unassembled WGS sequence"/>
</dbReference>
<name>A0A238JVH7_9RHOB</name>
<evidence type="ECO:0008006" key="3">
    <source>
        <dbReference type="Google" id="ProtNLM"/>
    </source>
</evidence>
<dbReference type="AlphaFoldDB" id="A0A238JVH7"/>
<protein>
    <recommendedName>
        <fullName evidence="3">Lipoprotein</fullName>
    </recommendedName>
</protein>
<reference evidence="2" key="1">
    <citation type="submission" date="2017-05" db="EMBL/GenBank/DDBJ databases">
        <authorList>
            <person name="Rodrigo-Torres L."/>
            <person name="Arahal R. D."/>
            <person name="Lucena T."/>
        </authorList>
    </citation>
    <scope>NUCLEOTIDE SEQUENCE [LARGE SCALE GENOMIC DNA]</scope>
    <source>
        <strain evidence="2">CECT 8621</strain>
    </source>
</reference>